<feature type="non-terminal residue" evidence="1">
    <location>
        <position position="33"/>
    </location>
</feature>
<protein>
    <submittedName>
        <fullName evidence="1">Uncharacterized protein</fullName>
    </submittedName>
</protein>
<sequence>MLLISMLRYAGISAYPVLIGTKGSYLLDEEFPT</sequence>
<accession>X1QXF9</accession>
<reference evidence="1" key="1">
    <citation type="journal article" date="2014" name="Front. Microbiol.">
        <title>High frequency of phylogenetically diverse reductive dehalogenase-homologous genes in deep subseafloor sedimentary metagenomes.</title>
        <authorList>
            <person name="Kawai M."/>
            <person name="Futagami T."/>
            <person name="Toyoda A."/>
            <person name="Takaki Y."/>
            <person name="Nishi S."/>
            <person name="Hori S."/>
            <person name="Arai W."/>
            <person name="Tsubouchi T."/>
            <person name="Morono Y."/>
            <person name="Uchiyama I."/>
            <person name="Ito T."/>
            <person name="Fujiyama A."/>
            <person name="Inagaki F."/>
            <person name="Takami H."/>
        </authorList>
    </citation>
    <scope>NUCLEOTIDE SEQUENCE</scope>
    <source>
        <strain evidence="1">Expedition CK06-06</strain>
    </source>
</reference>
<comment type="caution">
    <text evidence="1">The sequence shown here is derived from an EMBL/GenBank/DDBJ whole genome shotgun (WGS) entry which is preliminary data.</text>
</comment>
<organism evidence="1">
    <name type="scientific">marine sediment metagenome</name>
    <dbReference type="NCBI Taxonomy" id="412755"/>
    <lineage>
        <taxon>unclassified sequences</taxon>
        <taxon>metagenomes</taxon>
        <taxon>ecological metagenomes</taxon>
    </lineage>
</organism>
<dbReference type="Gene3D" id="3.10.620.30">
    <property type="match status" value="1"/>
</dbReference>
<dbReference type="AlphaFoldDB" id="X1QXF9"/>
<gene>
    <name evidence="1" type="ORF">S12H4_25274</name>
</gene>
<name>X1QXF9_9ZZZZ</name>
<proteinExistence type="predicted"/>
<dbReference type="EMBL" id="BARW01014085">
    <property type="protein sequence ID" value="GAI73272.1"/>
    <property type="molecule type" value="Genomic_DNA"/>
</dbReference>
<evidence type="ECO:0000313" key="1">
    <source>
        <dbReference type="EMBL" id="GAI73272.1"/>
    </source>
</evidence>